<name>A0AAJ2BIK6_9PSED</name>
<dbReference type="Proteomes" id="UP001268036">
    <property type="component" value="Unassembled WGS sequence"/>
</dbReference>
<evidence type="ECO:0000313" key="2">
    <source>
        <dbReference type="Proteomes" id="UP001268036"/>
    </source>
</evidence>
<gene>
    <name evidence="1" type="ORF">QE440_000836</name>
</gene>
<dbReference type="InterPro" id="IPR010235">
    <property type="entry name" value="HepT"/>
</dbReference>
<dbReference type="Pfam" id="PF08780">
    <property type="entry name" value="NTase_sub_bind"/>
    <property type="match status" value="1"/>
</dbReference>
<protein>
    <submittedName>
        <fullName evidence="1">Nucleotidyltransferase substrate binding protein (TIGR01987 family)</fullName>
    </submittedName>
</protein>
<accession>A0AAJ2BIK6</accession>
<dbReference type="RefSeq" id="WP_309755654.1">
    <property type="nucleotide sequence ID" value="NZ_JAVJAF010000001.1"/>
</dbReference>
<dbReference type="NCBIfam" id="TIGR01987">
    <property type="entry name" value="HI0074"/>
    <property type="match status" value="1"/>
</dbReference>
<reference evidence="1" key="1">
    <citation type="submission" date="2023-08" db="EMBL/GenBank/DDBJ databases">
        <title>Functional and genomic diversity of the sorghum phyllosphere microbiome.</title>
        <authorList>
            <person name="Shade A."/>
        </authorList>
    </citation>
    <scope>NUCLEOTIDE SEQUENCE</scope>
    <source>
        <strain evidence="1">SORGH_AS_0201</strain>
    </source>
</reference>
<sequence>MADETLDLTPLRRAIERLDEGWQRYQQDTSDTQIRDGLIQRFEFTYEISHKMLKRHLEATSANPSELDGISFADLIRSGSERGLLLSDWPHWRRFRDMRAKTSHTYDEAVALEVVDSIPDFQREANHLLERLQDAQA</sequence>
<dbReference type="Gene3D" id="1.20.120.330">
    <property type="entry name" value="Nucleotidyltransferases domain 2"/>
    <property type="match status" value="1"/>
</dbReference>
<organism evidence="1 2">
    <name type="scientific">Pseudomonas oryzihabitans</name>
    <dbReference type="NCBI Taxonomy" id="47885"/>
    <lineage>
        <taxon>Bacteria</taxon>
        <taxon>Pseudomonadati</taxon>
        <taxon>Pseudomonadota</taxon>
        <taxon>Gammaproteobacteria</taxon>
        <taxon>Pseudomonadales</taxon>
        <taxon>Pseudomonadaceae</taxon>
        <taxon>Pseudomonas</taxon>
    </lineage>
</organism>
<dbReference type="SUPFAM" id="SSF81593">
    <property type="entry name" value="Nucleotidyltransferase substrate binding subunit/domain"/>
    <property type="match status" value="1"/>
</dbReference>
<evidence type="ECO:0000313" key="1">
    <source>
        <dbReference type="EMBL" id="MDR6233095.1"/>
    </source>
</evidence>
<dbReference type="AlphaFoldDB" id="A0AAJ2BIK6"/>
<proteinExistence type="predicted"/>
<dbReference type="EMBL" id="JAVJAF010000001">
    <property type="protein sequence ID" value="MDR6233095.1"/>
    <property type="molecule type" value="Genomic_DNA"/>
</dbReference>
<comment type="caution">
    <text evidence="1">The sequence shown here is derived from an EMBL/GenBank/DDBJ whole genome shotgun (WGS) entry which is preliminary data.</text>
</comment>